<accession>X0UQ90</accession>
<gene>
    <name evidence="2" type="ORF">S01H1_18944</name>
</gene>
<dbReference type="EMBL" id="BARS01010179">
    <property type="protein sequence ID" value="GAF90660.1"/>
    <property type="molecule type" value="Genomic_DNA"/>
</dbReference>
<sequence length="37" mass="4246">TRGTVIVQLEEYLKNLQAEARGVEEHIAEFRKMISEG</sequence>
<comment type="caution">
    <text evidence="2">The sequence shown here is derived from an EMBL/GenBank/DDBJ whole genome shotgun (WGS) entry which is preliminary data.</text>
</comment>
<name>X0UQ90_9ZZZZ</name>
<dbReference type="AlphaFoldDB" id="X0UQ90"/>
<evidence type="ECO:0000313" key="2">
    <source>
        <dbReference type="EMBL" id="GAF90660.1"/>
    </source>
</evidence>
<organism evidence="2">
    <name type="scientific">marine sediment metagenome</name>
    <dbReference type="NCBI Taxonomy" id="412755"/>
    <lineage>
        <taxon>unclassified sequences</taxon>
        <taxon>metagenomes</taxon>
        <taxon>ecological metagenomes</taxon>
    </lineage>
</organism>
<keyword evidence="1" id="KW-0175">Coiled coil</keyword>
<feature type="coiled-coil region" evidence="1">
    <location>
        <begin position="6"/>
        <end position="33"/>
    </location>
</feature>
<protein>
    <submittedName>
        <fullName evidence="2">Uncharacterized protein</fullName>
    </submittedName>
</protein>
<proteinExistence type="predicted"/>
<feature type="non-terminal residue" evidence="2">
    <location>
        <position position="1"/>
    </location>
</feature>
<evidence type="ECO:0000256" key="1">
    <source>
        <dbReference type="SAM" id="Coils"/>
    </source>
</evidence>
<reference evidence="2" key="1">
    <citation type="journal article" date="2014" name="Front. Microbiol.">
        <title>High frequency of phylogenetically diverse reductive dehalogenase-homologous genes in deep subseafloor sedimentary metagenomes.</title>
        <authorList>
            <person name="Kawai M."/>
            <person name="Futagami T."/>
            <person name="Toyoda A."/>
            <person name="Takaki Y."/>
            <person name="Nishi S."/>
            <person name="Hori S."/>
            <person name="Arai W."/>
            <person name="Tsubouchi T."/>
            <person name="Morono Y."/>
            <person name="Uchiyama I."/>
            <person name="Ito T."/>
            <person name="Fujiyama A."/>
            <person name="Inagaki F."/>
            <person name="Takami H."/>
        </authorList>
    </citation>
    <scope>NUCLEOTIDE SEQUENCE</scope>
    <source>
        <strain evidence="2">Expedition CK06-06</strain>
    </source>
</reference>